<dbReference type="PROSITE" id="PS01047">
    <property type="entry name" value="HMA_1"/>
    <property type="match status" value="1"/>
</dbReference>
<feature type="compositionally biased region" description="Gly residues" evidence="2">
    <location>
        <begin position="243"/>
        <end position="254"/>
    </location>
</feature>
<dbReference type="Pfam" id="PF00403">
    <property type="entry name" value="HMA"/>
    <property type="match status" value="1"/>
</dbReference>
<evidence type="ECO:0000256" key="2">
    <source>
        <dbReference type="SAM" id="MobiDB-lite"/>
    </source>
</evidence>
<organism evidence="4 5">
    <name type="scientific">Elaeis guineensis var. tenera</name>
    <name type="common">Oil palm</name>
    <dbReference type="NCBI Taxonomy" id="51953"/>
    <lineage>
        <taxon>Eukaryota</taxon>
        <taxon>Viridiplantae</taxon>
        <taxon>Streptophyta</taxon>
        <taxon>Embryophyta</taxon>
        <taxon>Tracheophyta</taxon>
        <taxon>Spermatophyta</taxon>
        <taxon>Magnoliopsida</taxon>
        <taxon>Liliopsida</taxon>
        <taxon>Arecaceae</taxon>
        <taxon>Arecoideae</taxon>
        <taxon>Cocoseae</taxon>
        <taxon>Elaeidinae</taxon>
        <taxon>Elaeis</taxon>
    </lineage>
</organism>
<dbReference type="CDD" id="cd00371">
    <property type="entry name" value="HMA"/>
    <property type="match status" value="1"/>
</dbReference>
<keyword evidence="4" id="KW-1185">Reference proteome</keyword>
<dbReference type="InterPro" id="IPR036163">
    <property type="entry name" value="HMA_dom_sf"/>
</dbReference>
<dbReference type="PANTHER" id="PTHR46413">
    <property type="entry name" value="HEAVY METAL-ASSOCIATED ISOPRENYLATED PLANT PROTEIN 6"/>
    <property type="match status" value="1"/>
</dbReference>
<feature type="compositionally biased region" description="Basic and acidic residues" evidence="2">
    <location>
        <begin position="210"/>
        <end position="241"/>
    </location>
</feature>
<evidence type="ECO:0000313" key="4">
    <source>
        <dbReference type="Proteomes" id="UP000504607"/>
    </source>
</evidence>
<keyword evidence="1" id="KW-0479">Metal-binding</keyword>
<protein>
    <submittedName>
        <fullName evidence="5">Heavy metal-associated isoprenylated plant protein 3 isoform X1</fullName>
    </submittedName>
</protein>
<dbReference type="Proteomes" id="UP000504607">
    <property type="component" value="Chromosome 16"/>
</dbReference>
<sequence>MGHQDKKGGGEDGTITVVLNVDLHCEGCAEKLKKSVEGFDGNLLLISLDPSRSALVRFVRPWNVYNCTGVERVKADIGDGKLTVVGKVDPSKLRDRVAAKTHKEVDLVSPTKTVKKGAGDSEKPPAEKDSNECYWTTCTVHGVSTVVLKTRIHCDDCSKRIRRMICNIKGVRWVMVDAQKGLVTVKGTMDVQELPEVLKRKLNQQVDTVPPKKDDGGEKKDEGGDKKGKGGEKERSGKKETVVGGGGGGGGRMNDGGKAEANRMEYYAGYTYGIEKENGGQKETVAGGGGGGGWKDDGGKAEANRTEYSAGYTYRIEMVHAPELFSDENPNACSVM</sequence>
<feature type="domain" description="HMA" evidence="3">
    <location>
        <begin position="143"/>
        <end position="210"/>
    </location>
</feature>
<dbReference type="InterPro" id="IPR044594">
    <property type="entry name" value="HIPP01/3/5/6"/>
</dbReference>
<gene>
    <name evidence="5" type="primary">LOC105059121</name>
</gene>
<dbReference type="OrthoDB" id="689350at2759"/>
<evidence type="ECO:0000259" key="3">
    <source>
        <dbReference type="PROSITE" id="PS50846"/>
    </source>
</evidence>
<reference evidence="5" key="1">
    <citation type="submission" date="2025-08" db="UniProtKB">
        <authorList>
            <consortium name="RefSeq"/>
        </authorList>
    </citation>
    <scope>IDENTIFICATION</scope>
</reference>
<dbReference type="InterPro" id="IPR006121">
    <property type="entry name" value="HMA_dom"/>
</dbReference>
<evidence type="ECO:0000256" key="1">
    <source>
        <dbReference type="ARBA" id="ARBA00022723"/>
    </source>
</evidence>
<proteinExistence type="predicted"/>
<name>A0A8N4IHK3_ELAGV</name>
<dbReference type="RefSeq" id="XP_029124499.1">
    <property type="nucleotide sequence ID" value="XM_029268666.1"/>
</dbReference>
<dbReference type="Gene3D" id="3.30.70.100">
    <property type="match status" value="2"/>
</dbReference>
<evidence type="ECO:0000313" key="5">
    <source>
        <dbReference type="RefSeq" id="XP_029124499.1"/>
    </source>
</evidence>
<dbReference type="GO" id="GO:0046872">
    <property type="term" value="F:metal ion binding"/>
    <property type="evidence" value="ECO:0007669"/>
    <property type="project" value="UniProtKB-KW"/>
</dbReference>
<accession>A0A8N4IHK3</accession>
<dbReference type="SUPFAM" id="SSF55008">
    <property type="entry name" value="HMA, heavy metal-associated domain"/>
    <property type="match status" value="1"/>
</dbReference>
<dbReference type="PANTHER" id="PTHR46413:SF1">
    <property type="entry name" value="HEAVY METAL-ASSOCIATED ISOPRENYLATED PLANT PROTEIN 6"/>
    <property type="match status" value="1"/>
</dbReference>
<dbReference type="AlphaFoldDB" id="A0A8N4IHK3"/>
<dbReference type="PROSITE" id="PS50846">
    <property type="entry name" value="HMA_2"/>
    <property type="match status" value="1"/>
</dbReference>
<dbReference type="InterPro" id="IPR017969">
    <property type="entry name" value="Heavy-metal-associated_CS"/>
</dbReference>
<feature type="region of interest" description="Disordered" evidence="2">
    <location>
        <begin position="202"/>
        <end position="258"/>
    </location>
</feature>